<dbReference type="Gene3D" id="2.60.120.10">
    <property type="entry name" value="Jelly Rolls"/>
    <property type="match status" value="1"/>
</dbReference>
<evidence type="ECO:0000256" key="3">
    <source>
        <dbReference type="ARBA" id="ARBA00022777"/>
    </source>
</evidence>
<dbReference type="InterPro" id="IPR005467">
    <property type="entry name" value="His_kinase_dom"/>
</dbReference>
<dbReference type="SMART" id="SM00100">
    <property type="entry name" value="cNMP"/>
    <property type="match status" value="1"/>
</dbReference>
<feature type="domain" description="Cyclic nucleotide-binding" evidence="5">
    <location>
        <begin position="15"/>
        <end position="122"/>
    </location>
</feature>
<protein>
    <recommendedName>
        <fullName evidence="2">histidine kinase</fullName>
        <ecNumber evidence="2">2.7.13.3</ecNumber>
    </recommendedName>
</protein>
<reference evidence="8" key="1">
    <citation type="submission" date="2016-10" db="EMBL/GenBank/DDBJ databases">
        <authorList>
            <person name="Varghese N."/>
            <person name="Submissions S."/>
        </authorList>
    </citation>
    <scope>NUCLEOTIDE SEQUENCE [LARGE SCALE GENOMIC DNA]</scope>
    <source>
        <strain evidence="8">DSM 43163</strain>
    </source>
</reference>
<evidence type="ECO:0000256" key="1">
    <source>
        <dbReference type="ARBA" id="ARBA00000085"/>
    </source>
</evidence>
<dbReference type="AlphaFoldDB" id="A0A1H6AEE3"/>
<dbReference type="PANTHER" id="PTHR43065">
    <property type="entry name" value="SENSOR HISTIDINE KINASE"/>
    <property type="match status" value="1"/>
</dbReference>
<dbReference type="GO" id="GO:0000160">
    <property type="term" value="P:phosphorelay signal transduction system"/>
    <property type="evidence" value="ECO:0007669"/>
    <property type="project" value="UniProtKB-KW"/>
</dbReference>
<proteinExistence type="predicted"/>
<dbReference type="SMART" id="SM00387">
    <property type="entry name" value="HATPase_c"/>
    <property type="match status" value="1"/>
</dbReference>
<name>A0A1H6AEE3_9ACTN</name>
<dbReference type="InterPro" id="IPR000595">
    <property type="entry name" value="cNMP-bd_dom"/>
</dbReference>
<organism evidence="7 8">
    <name type="scientific">Thermomonospora echinospora</name>
    <dbReference type="NCBI Taxonomy" id="1992"/>
    <lineage>
        <taxon>Bacteria</taxon>
        <taxon>Bacillati</taxon>
        <taxon>Actinomycetota</taxon>
        <taxon>Actinomycetes</taxon>
        <taxon>Streptosporangiales</taxon>
        <taxon>Thermomonosporaceae</taxon>
        <taxon>Thermomonospora</taxon>
    </lineage>
</organism>
<dbReference type="InterPro" id="IPR004358">
    <property type="entry name" value="Sig_transdc_His_kin-like_C"/>
</dbReference>
<accession>A0A1H6AEE3</accession>
<dbReference type="Gene3D" id="1.10.287.130">
    <property type="match status" value="1"/>
</dbReference>
<dbReference type="Proteomes" id="UP000236723">
    <property type="component" value="Unassembled WGS sequence"/>
</dbReference>
<evidence type="ECO:0000256" key="2">
    <source>
        <dbReference type="ARBA" id="ARBA00012438"/>
    </source>
</evidence>
<dbReference type="PANTHER" id="PTHR43065:SF48">
    <property type="entry name" value="HISTIDINE KINASE"/>
    <property type="match status" value="1"/>
</dbReference>
<keyword evidence="4" id="KW-0902">Two-component regulatory system</keyword>
<evidence type="ECO:0000313" key="7">
    <source>
        <dbReference type="EMBL" id="SEG46534.1"/>
    </source>
</evidence>
<feature type="domain" description="Histidine kinase" evidence="6">
    <location>
        <begin position="293"/>
        <end position="470"/>
    </location>
</feature>
<dbReference type="GO" id="GO:0004673">
    <property type="term" value="F:protein histidine kinase activity"/>
    <property type="evidence" value="ECO:0007669"/>
    <property type="project" value="UniProtKB-EC"/>
</dbReference>
<dbReference type="CDD" id="cd00038">
    <property type="entry name" value="CAP_ED"/>
    <property type="match status" value="1"/>
</dbReference>
<dbReference type="SUPFAM" id="SSF55874">
    <property type="entry name" value="ATPase domain of HSP90 chaperone/DNA topoisomerase II/histidine kinase"/>
    <property type="match status" value="1"/>
</dbReference>
<dbReference type="Pfam" id="PF02518">
    <property type="entry name" value="HATPase_c"/>
    <property type="match status" value="1"/>
</dbReference>
<gene>
    <name evidence="7" type="ORF">SAMN04489712_105369</name>
</gene>
<dbReference type="EC" id="2.7.13.3" evidence="2"/>
<sequence length="471" mass="51284">MGTPITIDELRPLFLFEKLTDEQLTLLAAHGHVHEYKAGVEVCRQGDPAEYLYVLLDGEIALTKNVGGHEVELTRGARPGVYGGATQAYLGDRIEQRYQNTVRTVRRTRLFALPARKFAHIVSEWFPMGMHLLEGLFFGLSSTKQLVDQRERLTALGTITAGLTHELNNPAAAAARANAELGELLASSQQRLAKLAAHGVDCARLGDLVLTQERLAKRAAQAASRTPLQVSDAEDELGDRLEELGVADAWELAPSLVAAGFGGADITEVADLVGAEHLPAALRWLAEVLEIAQLQSEITDALTRITALLGSARQYSQMDRAPDQTVDLRELLNSTLTMLKRKIGEGVRVTTDYTADLPQVQVYAAELNQVWTNIIDNALYAMGGSGTLTVRTAREGDHALVEIGDTGPGIPEDDLPRIFTPFFTTKPVGEGTGLGLDISWRIVVDRHGGDIRVHSRPGDTRFQVLLPLTVR</sequence>
<dbReference type="EMBL" id="FNVO01000005">
    <property type="protein sequence ID" value="SEG46534.1"/>
    <property type="molecule type" value="Genomic_DNA"/>
</dbReference>
<dbReference type="PRINTS" id="PR00344">
    <property type="entry name" value="BCTRLSENSOR"/>
</dbReference>
<dbReference type="PROSITE" id="PS00888">
    <property type="entry name" value="CNMP_BINDING_1"/>
    <property type="match status" value="1"/>
</dbReference>
<dbReference type="SUPFAM" id="SSF51206">
    <property type="entry name" value="cAMP-binding domain-like"/>
    <property type="match status" value="1"/>
</dbReference>
<dbReference type="InterPro" id="IPR003594">
    <property type="entry name" value="HATPase_dom"/>
</dbReference>
<dbReference type="InterPro" id="IPR018490">
    <property type="entry name" value="cNMP-bd_dom_sf"/>
</dbReference>
<dbReference type="PROSITE" id="PS50109">
    <property type="entry name" value="HIS_KIN"/>
    <property type="match status" value="1"/>
</dbReference>
<evidence type="ECO:0000259" key="5">
    <source>
        <dbReference type="PROSITE" id="PS50042"/>
    </source>
</evidence>
<evidence type="ECO:0000259" key="6">
    <source>
        <dbReference type="PROSITE" id="PS50109"/>
    </source>
</evidence>
<dbReference type="Pfam" id="PF00027">
    <property type="entry name" value="cNMP_binding"/>
    <property type="match status" value="1"/>
</dbReference>
<dbReference type="InterPro" id="IPR018488">
    <property type="entry name" value="cNMP-bd_CS"/>
</dbReference>
<evidence type="ECO:0000313" key="8">
    <source>
        <dbReference type="Proteomes" id="UP000236723"/>
    </source>
</evidence>
<keyword evidence="3 7" id="KW-0418">Kinase</keyword>
<dbReference type="Gene3D" id="3.30.565.10">
    <property type="entry name" value="Histidine kinase-like ATPase, C-terminal domain"/>
    <property type="match status" value="1"/>
</dbReference>
<dbReference type="InterPro" id="IPR014710">
    <property type="entry name" value="RmlC-like_jellyroll"/>
</dbReference>
<evidence type="ECO:0000256" key="4">
    <source>
        <dbReference type="ARBA" id="ARBA00023012"/>
    </source>
</evidence>
<dbReference type="PROSITE" id="PS50042">
    <property type="entry name" value="CNMP_BINDING_3"/>
    <property type="match status" value="1"/>
</dbReference>
<keyword evidence="8" id="KW-1185">Reference proteome</keyword>
<dbReference type="InterPro" id="IPR036890">
    <property type="entry name" value="HATPase_C_sf"/>
</dbReference>
<keyword evidence="3 7" id="KW-0808">Transferase</keyword>
<comment type="catalytic activity">
    <reaction evidence="1">
        <text>ATP + protein L-histidine = ADP + protein N-phospho-L-histidine.</text>
        <dbReference type="EC" id="2.7.13.3"/>
    </reaction>
</comment>